<proteinExistence type="predicted"/>
<protein>
    <recommendedName>
        <fullName evidence="1">DNA polymerase III subunit psi</fullName>
    </recommendedName>
</protein>
<keyword evidence="1" id="KW-0548">Nucleotidyltransferase</keyword>
<evidence type="ECO:0000256" key="1">
    <source>
        <dbReference type="PIRNR" id="PIRNR029225"/>
    </source>
</evidence>
<dbReference type="RefSeq" id="WP_120031919.1">
    <property type="nucleotide sequence ID" value="NZ_QVMU01000011.1"/>
</dbReference>
<dbReference type="AlphaFoldDB" id="A0A3A6QJW4"/>
<dbReference type="Gene3D" id="3.40.50.10220">
    <property type="entry name" value="DNA polymerase III, psi subunit"/>
    <property type="match status" value="1"/>
</dbReference>
<dbReference type="EMBL" id="QVMU01000011">
    <property type="protein sequence ID" value="RJX70460.1"/>
    <property type="molecule type" value="Genomic_DNA"/>
</dbReference>
<dbReference type="Pfam" id="PF03603">
    <property type="entry name" value="DNA_III_psi"/>
    <property type="match status" value="1"/>
</dbReference>
<gene>
    <name evidence="2" type="ORF">DZ860_12920</name>
</gene>
<comment type="caution">
    <text evidence="2">The sequence shown here is derived from an EMBL/GenBank/DDBJ whole genome shotgun (WGS) entry which is preliminary data.</text>
</comment>
<dbReference type="GO" id="GO:0008408">
    <property type="term" value="F:3'-5' exonuclease activity"/>
    <property type="evidence" value="ECO:0007669"/>
    <property type="project" value="InterPro"/>
</dbReference>
<dbReference type="SUPFAM" id="SSF102220">
    <property type="entry name" value="DNA polymerase III psi subunit"/>
    <property type="match status" value="1"/>
</dbReference>
<dbReference type="InterPro" id="IPR036654">
    <property type="entry name" value="DNA_pol_III_psi_sf"/>
</dbReference>
<dbReference type="Proteomes" id="UP000273252">
    <property type="component" value="Unassembled WGS sequence"/>
</dbReference>
<accession>A0A3A6QJW4</accession>
<evidence type="ECO:0000313" key="2">
    <source>
        <dbReference type="EMBL" id="RJX70460.1"/>
    </source>
</evidence>
<dbReference type="InterPro" id="IPR004615">
    <property type="entry name" value="DNA_pol_III_psi"/>
</dbReference>
<comment type="function">
    <text evidence="1">Part of the beta sliding clamp loading complex, which hydrolyzes ATP to load the beta clamp onto primed DNA to form the DNA replication pre-initiation complex. DNA polymerase III is a complex, multichain enzyme responsible for most of the replicative synthesis in bacteria. This DNA polymerase also exhibits 3' to 5' exonuclease activity.</text>
</comment>
<keyword evidence="1" id="KW-0808">Transferase</keyword>
<organism evidence="2 3">
    <name type="scientific">Vibrio sinensis</name>
    <dbReference type="NCBI Taxonomy" id="2302434"/>
    <lineage>
        <taxon>Bacteria</taxon>
        <taxon>Pseudomonadati</taxon>
        <taxon>Pseudomonadota</taxon>
        <taxon>Gammaproteobacteria</taxon>
        <taxon>Vibrionales</taxon>
        <taxon>Vibrionaceae</taxon>
        <taxon>Vibrio</taxon>
    </lineage>
</organism>
<dbReference type="OrthoDB" id="5609147at2"/>
<evidence type="ECO:0000313" key="3">
    <source>
        <dbReference type="Proteomes" id="UP000273252"/>
    </source>
</evidence>
<dbReference type="NCBIfam" id="NF004764">
    <property type="entry name" value="PRK06100.1"/>
    <property type="match status" value="1"/>
</dbReference>
<keyword evidence="3" id="KW-1185">Reference proteome</keyword>
<dbReference type="GO" id="GO:0006260">
    <property type="term" value="P:DNA replication"/>
    <property type="evidence" value="ECO:0007669"/>
    <property type="project" value="UniProtKB-KW"/>
</dbReference>
<dbReference type="PIRSF" id="PIRSF029225">
    <property type="entry name" value="DNA_pol_III_psi"/>
    <property type="match status" value="1"/>
</dbReference>
<name>A0A3A6QJW4_9VIBR</name>
<sequence>MPHNQISYLQEMGIQCYQLLHPERLTGIEQTTLTLPTQCKLLLIADDIPMGESAILLERVLKSIQLTLDQALHITPEQLPLLGEHQLEWIWFAGCVEQMVSVKKKLTSPALIEIGGNNDYRRALWQQICSY</sequence>
<keyword evidence="1" id="KW-0239">DNA-directed DNA polymerase</keyword>
<keyword evidence="1" id="KW-0235">DNA replication</keyword>
<reference evidence="2 3" key="1">
    <citation type="submission" date="2018-08" db="EMBL/GenBank/DDBJ databases">
        <title>Vibrio isolated from the Eastern China Marginal Seas.</title>
        <authorList>
            <person name="Li Y."/>
        </authorList>
    </citation>
    <scope>NUCLEOTIDE SEQUENCE [LARGE SCALE GENOMIC DNA]</scope>
    <source>
        <strain evidence="2 3">BEI233</strain>
    </source>
</reference>
<dbReference type="GO" id="GO:0003887">
    <property type="term" value="F:DNA-directed DNA polymerase activity"/>
    <property type="evidence" value="ECO:0007669"/>
    <property type="project" value="UniProtKB-KW"/>
</dbReference>